<accession>A0A6A5WWW1</accession>
<dbReference type="Proteomes" id="UP000799779">
    <property type="component" value="Unassembled WGS sequence"/>
</dbReference>
<name>A0A6A5WWW1_9PLEO</name>
<keyword evidence="1" id="KW-1133">Transmembrane helix</keyword>
<keyword evidence="2" id="KW-0732">Signal</keyword>
<feature type="chain" id="PRO_5025620064" description="Mid2 domain-containing protein" evidence="2">
    <location>
        <begin position="18"/>
        <end position="257"/>
    </location>
</feature>
<protein>
    <recommendedName>
        <fullName evidence="5">Mid2 domain-containing protein</fullName>
    </recommendedName>
</protein>
<gene>
    <name evidence="3" type="ORF">P154DRAFT_530885</name>
</gene>
<proteinExistence type="predicted"/>
<evidence type="ECO:0000256" key="1">
    <source>
        <dbReference type="SAM" id="Phobius"/>
    </source>
</evidence>
<keyword evidence="1" id="KW-0472">Membrane</keyword>
<evidence type="ECO:0000256" key="2">
    <source>
        <dbReference type="SAM" id="SignalP"/>
    </source>
</evidence>
<dbReference type="AlphaFoldDB" id="A0A6A5WWW1"/>
<dbReference type="EMBL" id="ML977564">
    <property type="protein sequence ID" value="KAF2005229.1"/>
    <property type="molecule type" value="Genomic_DNA"/>
</dbReference>
<keyword evidence="4" id="KW-1185">Reference proteome</keyword>
<organism evidence="3 4">
    <name type="scientific">Amniculicola lignicola CBS 123094</name>
    <dbReference type="NCBI Taxonomy" id="1392246"/>
    <lineage>
        <taxon>Eukaryota</taxon>
        <taxon>Fungi</taxon>
        <taxon>Dikarya</taxon>
        <taxon>Ascomycota</taxon>
        <taxon>Pezizomycotina</taxon>
        <taxon>Dothideomycetes</taxon>
        <taxon>Pleosporomycetidae</taxon>
        <taxon>Pleosporales</taxon>
        <taxon>Amniculicolaceae</taxon>
        <taxon>Amniculicola</taxon>
    </lineage>
</organism>
<evidence type="ECO:0000313" key="4">
    <source>
        <dbReference type="Proteomes" id="UP000799779"/>
    </source>
</evidence>
<feature type="transmembrane region" description="Helical" evidence="1">
    <location>
        <begin position="145"/>
        <end position="168"/>
    </location>
</feature>
<feature type="signal peptide" evidence="2">
    <location>
        <begin position="1"/>
        <end position="17"/>
    </location>
</feature>
<reference evidence="3" key="1">
    <citation type="journal article" date="2020" name="Stud. Mycol.">
        <title>101 Dothideomycetes genomes: a test case for predicting lifestyles and emergence of pathogens.</title>
        <authorList>
            <person name="Haridas S."/>
            <person name="Albert R."/>
            <person name="Binder M."/>
            <person name="Bloem J."/>
            <person name="Labutti K."/>
            <person name="Salamov A."/>
            <person name="Andreopoulos B."/>
            <person name="Baker S."/>
            <person name="Barry K."/>
            <person name="Bills G."/>
            <person name="Bluhm B."/>
            <person name="Cannon C."/>
            <person name="Castanera R."/>
            <person name="Culley D."/>
            <person name="Daum C."/>
            <person name="Ezra D."/>
            <person name="Gonzalez J."/>
            <person name="Henrissat B."/>
            <person name="Kuo A."/>
            <person name="Liang C."/>
            <person name="Lipzen A."/>
            <person name="Lutzoni F."/>
            <person name="Magnuson J."/>
            <person name="Mondo S."/>
            <person name="Nolan M."/>
            <person name="Ohm R."/>
            <person name="Pangilinan J."/>
            <person name="Park H.-J."/>
            <person name="Ramirez L."/>
            <person name="Alfaro M."/>
            <person name="Sun H."/>
            <person name="Tritt A."/>
            <person name="Yoshinaga Y."/>
            <person name="Zwiers L.-H."/>
            <person name="Turgeon B."/>
            <person name="Goodwin S."/>
            <person name="Spatafora J."/>
            <person name="Crous P."/>
            <person name="Grigoriev I."/>
        </authorList>
    </citation>
    <scope>NUCLEOTIDE SEQUENCE</scope>
    <source>
        <strain evidence="3">CBS 123094</strain>
    </source>
</reference>
<evidence type="ECO:0008006" key="5">
    <source>
        <dbReference type="Google" id="ProtNLM"/>
    </source>
</evidence>
<keyword evidence="1" id="KW-0812">Transmembrane</keyword>
<evidence type="ECO:0000313" key="3">
    <source>
        <dbReference type="EMBL" id="KAF2005229.1"/>
    </source>
</evidence>
<sequence>MKVLFPLGLLLLNRVYAKQVTAAPETGLNPSVEKAVVELRSFTTIFLRKDEDSEELKRRWSLSIPSIKIPSISIPRVSIPRISIPRISIASVSVQTFSITSPITSSANVFEAASNSPSYAGPSSTAETMYTYSSRKSSSKLSRRAVVGIAIGGGIVLANAAVVGWFIFTKIRNRRKAKAAQIITQPPGSSAGNVLVKNQGGGTAAWQDTMLDGRLQMSMPLVTSNPTGNDMVVQIDGRETHRYELSTDANASELGVK</sequence>